<evidence type="ECO:0000313" key="4">
    <source>
        <dbReference type="Proteomes" id="UP000663729"/>
    </source>
</evidence>
<keyword evidence="2" id="KW-0472">Membrane</keyword>
<keyword evidence="2" id="KW-1133">Transmembrane helix</keyword>
<dbReference type="Proteomes" id="UP000663729">
    <property type="component" value="Chromosome"/>
</dbReference>
<protein>
    <submittedName>
        <fullName evidence="3">Uncharacterized protein</fullName>
    </submittedName>
</protein>
<sequence>MMSNGQHVEVRQSKTKKIVLRILAAPFLLACLLSAVMIIFGLFNLKESWAVGGIIGFILIGALTGFIGLVLYGLTLPPAPQRQEEEPKPLQAAAPAVVSTPSKPPEGSFVASADAAQKANDKVLASIKRREANAPALAASGTLGPIVIQPSSMATQAAATTKTISGSYEAKIYVYDPRPVLKLREGLADRVTVVMRPITLRSRINGSQWRTGIDDGYAIEYKGKPFGVLFNNIASIHIRTLIENGAQSVELTAVRRGWYQRGVPEVYVMVPTVAEAKNRESEETALKEYERRQTYGVAGKTSLAAFRITENNWGGPRIPDEGLVAFEATVEKIPTPDGSKAKPHIAIKSGGTTLAEITARSATAYAMSEPLEGRRLLLLASRYYTSINIEAYER</sequence>
<evidence type="ECO:0000256" key="1">
    <source>
        <dbReference type="SAM" id="MobiDB-lite"/>
    </source>
</evidence>
<keyword evidence="2" id="KW-0812">Transmembrane</keyword>
<feature type="transmembrane region" description="Helical" evidence="2">
    <location>
        <begin position="49"/>
        <end position="74"/>
    </location>
</feature>
<organism evidence="3 4">
    <name type="scientific">Bifidobacterium saguini</name>
    <dbReference type="NCBI Taxonomy" id="762210"/>
    <lineage>
        <taxon>Bacteria</taxon>
        <taxon>Bacillati</taxon>
        <taxon>Actinomycetota</taxon>
        <taxon>Actinomycetes</taxon>
        <taxon>Bifidobacteriales</taxon>
        <taxon>Bifidobacteriaceae</taxon>
        <taxon>Bifidobacterium</taxon>
    </lineage>
</organism>
<evidence type="ECO:0000256" key="2">
    <source>
        <dbReference type="SAM" id="Phobius"/>
    </source>
</evidence>
<accession>A0ABX7SFF4</accession>
<reference evidence="3 4" key="1">
    <citation type="submission" date="2021-03" db="EMBL/GenBank/DDBJ databases">
        <title>Genome sequencing of Bifidobacterium saguini DSMZ 23967.</title>
        <authorList>
            <person name="Kim J."/>
        </authorList>
    </citation>
    <scope>NUCLEOTIDE SEQUENCE [LARGE SCALE GENOMIC DNA]</scope>
    <source>
        <strain evidence="3 4">DSMZ 23967</strain>
    </source>
</reference>
<feature type="transmembrane region" description="Helical" evidence="2">
    <location>
        <begin position="20"/>
        <end position="43"/>
    </location>
</feature>
<dbReference type="EMBL" id="CP071732">
    <property type="protein sequence ID" value="QTB91150.1"/>
    <property type="molecule type" value="Genomic_DNA"/>
</dbReference>
<keyword evidence="4" id="KW-1185">Reference proteome</keyword>
<name>A0ABX7SFF4_9BIFI</name>
<gene>
    <name evidence="3" type="ORF">BSD967_01500</name>
</gene>
<proteinExistence type="predicted"/>
<feature type="region of interest" description="Disordered" evidence="1">
    <location>
        <begin position="82"/>
        <end position="111"/>
    </location>
</feature>
<dbReference type="RefSeq" id="WP_152597228.1">
    <property type="nucleotide sequence ID" value="NZ_CP071732.1"/>
</dbReference>
<evidence type="ECO:0000313" key="3">
    <source>
        <dbReference type="EMBL" id="QTB91150.1"/>
    </source>
</evidence>